<name>A0A8T0ENV3_ARGBR</name>
<sequence length="165" mass="19255">MASDLVVLNRKKGNIRGQLTQLRAFIEKRENLDEATMITQLDILSRRGTRFEELRNEFYWTVSDNDFDQVESSLSELEDEIFKTEISLKSILHELKLNSSVSNSSTDGVIAKDFIDKTISIKLSEIPLPLFNDKIEEWNSFKQQFLNLINDNPNLTENQKCYYLR</sequence>
<dbReference type="EMBL" id="JABXBU010002072">
    <property type="protein sequence ID" value="KAF8776954.1"/>
    <property type="molecule type" value="Genomic_DNA"/>
</dbReference>
<dbReference type="Proteomes" id="UP000807504">
    <property type="component" value="Unassembled WGS sequence"/>
</dbReference>
<accession>A0A8T0ENV3</accession>
<protein>
    <submittedName>
        <fullName evidence="1">Uncharacterized protein</fullName>
    </submittedName>
</protein>
<evidence type="ECO:0000313" key="2">
    <source>
        <dbReference type="Proteomes" id="UP000807504"/>
    </source>
</evidence>
<reference evidence="1" key="2">
    <citation type="submission" date="2020-06" db="EMBL/GenBank/DDBJ databases">
        <authorList>
            <person name="Sheffer M."/>
        </authorList>
    </citation>
    <scope>NUCLEOTIDE SEQUENCE</scope>
</reference>
<organism evidence="1 2">
    <name type="scientific">Argiope bruennichi</name>
    <name type="common">Wasp spider</name>
    <name type="synonym">Aranea bruennichi</name>
    <dbReference type="NCBI Taxonomy" id="94029"/>
    <lineage>
        <taxon>Eukaryota</taxon>
        <taxon>Metazoa</taxon>
        <taxon>Ecdysozoa</taxon>
        <taxon>Arthropoda</taxon>
        <taxon>Chelicerata</taxon>
        <taxon>Arachnida</taxon>
        <taxon>Araneae</taxon>
        <taxon>Araneomorphae</taxon>
        <taxon>Entelegynae</taxon>
        <taxon>Araneoidea</taxon>
        <taxon>Araneidae</taxon>
        <taxon>Argiope</taxon>
    </lineage>
</organism>
<dbReference type="AlphaFoldDB" id="A0A8T0ENV3"/>
<keyword evidence="2" id="KW-1185">Reference proteome</keyword>
<evidence type="ECO:0000313" key="1">
    <source>
        <dbReference type="EMBL" id="KAF8776954.1"/>
    </source>
</evidence>
<gene>
    <name evidence="1" type="ORF">HNY73_013887</name>
</gene>
<proteinExistence type="predicted"/>
<comment type="caution">
    <text evidence="1">The sequence shown here is derived from an EMBL/GenBank/DDBJ whole genome shotgun (WGS) entry which is preliminary data.</text>
</comment>
<reference evidence="1" key="1">
    <citation type="journal article" date="2020" name="bioRxiv">
        <title>Chromosome-level reference genome of the European wasp spider Argiope bruennichi: a resource for studies on range expansion and evolutionary adaptation.</title>
        <authorList>
            <person name="Sheffer M.M."/>
            <person name="Hoppe A."/>
            <person name="Krehenwinkel H."/>
            <person name="Uhl G."/>
            <person name="Kuss A.W."/>
            <person name="Jensen L."/>
            <person name="Jensen C."/>
            <person name="Gillespie R.G."/>
            <person name="Hoff K.J."/>
            <person name="Prost S."/>
        </authorList>
    </citation>
    <scope>NUCLEOTIDE SEQUENCE</scope>
</reference>